<dbReference type="CDD" id="cd06850">
    <property type="entry name" value="biotinyl_domain"/>
    <property type="match status" value="1"/>
</dbReference>
<evidence type="ECO:0000256" key="9">
    <source>
        <dbReference type="RuleBase" id="RU364072"/>
    </source>
</evidence>
<dbReference type="GO" id="GO:0003989">
    <property type="term" value="F:acetyl-CoA carboxylase activity"/>
    <property type="evidence" value="ECO:0007669"/>
    <property type="project" value="InterPro"/>
</dbReference>
<keyword evidence="7 9" id="KW-0275">Fatty acid biosynthesis</keyword>
<dbReference type="KEGG" id="azz:DEW08_11140"/>
<dbReference type="PROSITE" id="PS00188">
    <property type="entry name" value="BIOTIN"/>
    <property type="match status" value="1"/>
</dbReference>
<dbReference type="InterPro" id="IPR001882">
    <property type="entry name" value="Biotin_BS"/>
</dbReference>
<name>A0A2S2CQI2_9PROT</name>
<sequence length="150" mass="15537">MASFDIDGDLVRKLADLLRETGLSEIEFAEGEKRIRVTRPTAAQTVAVAAPIAAPAPIAAAAPAAQPVKPANHPGAVTSPMVGTAYLSPEPGATPFVRVGDAVKAGQTVMIIEAMKVMNPIKAPRGGTVTELLISDAQPVEFGEVLMIIE</sequence>
<evidence type="ECO:0000256" key="3">
    <source>
        <dbReference type="ARBA" id="ARBA00017562"/>
    </source>
</evidence>
<dbReference type="UniPathway" id="UPA00094"/>
<dbReference type="PROSITE" id="PS50968">
    <property type="entry name" value="BIOTINYL_LIPOYL"/>
    <property type="match status" value="1"/>
</dbReference>
<evidence type="ECO:0000259" key="10">
    <source>
        <dbReference type="PROSITE" id="PS50968"/>
    </source>
</evidence>
<evidence type="ECO:0000256" key="7">
    <source>
        <dbReference type="ARBA" id="ARBA00023160"/>
    </source>
</evidence>
<evidence type="ECO:0000256" key="6">
    <source>
        <dbReference type="ARBA" id="ARBA00023098"/>
    </source>
</evidence>
<proteinExistence type="predicted"/>
<dbReference type="InterPro" id="IPR001249">
    <property type="entry name" value="AcCoA_biotinCC"/>
</dbReference>
<reference evidence="12" key="1">
    <citation type="submission" date="2018-05" db="EMBL/GenBank/DDBJ databases">
        <title>Azospirillum thermophila sp. nov., a novel isolated from hot spring.</title>
        <authorList>
            <person name="Zhao Z."/>
        </authorList>
    </citation>
    <scope>NUCLEOTIDE SEQUENCE [LARGE SCALE GENOMIC DNA]</scope>
    <source>
        <strain evidence="12">CFH 70021</strain>
    </source>
</reference>
<dbReference type="GO" id="GO:0009317">
    <property type="term" value="C:acetyl-CoA carboxylase complex"/>
    <property type="evidence" value="ECO:0007669"/>
    <property type="project" value="InterPro"/>
</dbReference>
<dbReference type="Gene3D" id="2.40.50.100">
    <property type="match status" value="1"/>
</dbReference>
<comment type="pathway">
    <text evidence="2 9">Lipid metabolism; fatty acid biosynthesis.</text>
</comment>
<keyword evidence="8 9" id="KW-0092">Biotin</keyword>
<dbReference type="OrthoDB" id="9811735at2"/>
<dbReference type="FunFam" id="2.40.50.100:FF:000003">
    <property type="entry name" value="Acetyl-CoA carboxylase biotin carboxyl carrier protein"/>
    <property type="match status" value="1"/>
</dbReference>
<dbReference type="SUPFAM" id="SSF51230">
    <property type="entry name" value="Single hybrid motif"/>
    <property type="match status" value="1"/>
</dbReference>
<dbReference type="Proteomes" id="UP000245629">
    <property type="component" value="Chromosome 2"/>
</dbReference>
<dbReference type="InterPro" id="IPR000089">
    <property type="entry name" value="Biotin_lipoyl"/>
</dbReference>
<dbReference type="PANTHER" id="PTHR45266:SF3">
    <property type="entry name" value="OXALOACETATE DECARBOXYLASE ALPHA CHAIN"/>
    <property type="match status" value="1"/>
</dbReference>
<protein>
    <recommendedName>
        <fullName evidence="3 9">Biotin carboxyl carrier protein of acetyl-CoA carboxylase</fullName>
    </recommendedName>
</protein>
<comment type="function">
    <text evidence="1 9">This protein is a component of the acetyl coenzyme A carboxylase complex; first, biotin carboxylase catalyzes the carboxylation of the carrier protein and then the transcarboxylase transfers the carboxyl group to form malonyl-CoA.</text>
</comment>
<keyword evidence="5 9" id="KW-0276">Fatty acid metabolism</keyword>
<dbReference type="EMBL" id="CP029353">
    <property type="protein sequence ID" value="AWK86719.1"/>
    <property type="molecule type" value="Genomic_DNA"/>
</dbReference>
<evidence type="ECO:0000256" key="2">
    <source>
        <dbReference type="ARBA" id="ARBA00005194"/>
    </source>
</evidence>
<feature type="domain" description="Lipoyl-binding" evidence="10">
    <location>
        <begin position="74"/>
        <end position="150"/>
    </location>
</feature>
<keyword evidence="4 9" id="KW-0444">Lipid biosynthesis</keyword>
<organism evidence="11 12">
    <name type="scientific">Azospirillum thermophilum</name>
    <dbReference type="NCBI Taxonomy" id="2202148"/>
    <lineage>
        <taxon>Bacteria</taxon>
        <taxon>Pseudomonadati</taxon>
        <taxon>Pseudomonadota</taxon>
        <taxon>Alphaproteobacteria</taxon>
        <taxon>Rhodospirillales</taxon>
        <taxon>Azospirillaceae</taxon>
        <taxon>Azospirillum</taxon>
    </lineage>
</organism>
<dbReference type="InterPro" id="IPR050709">
    <property type="entry name" value="Biotin_Carboxyl_Carrier/Decarb"/>
</dbReference>
<gene>
    <name evidence="11" type="primary">accB</name>
    <name evidence="11" type="ORF">DEW08_11140</name>
</gene>
<dbReference type="Pfam" id="PF00364">
    <property type="entry name" value="Biotin_lipoyl"/>
    <property type="match status" value="1"/>
</dbReference>
<evidence type="ECO:0000256" key="1">
    <source>
        <dbReference type="ARBA" id="ARBA00003761"/>
    </source>
</evidence>
<dbReference type="PANTHER" id="PTHR45266">
    <property type="entry name" value="OXALOACETATE DECARBOXYLASE ALPHA CHAIN"/>
    <property type="match status" value="1"/>
</dbReference>
<accession>A0A2S2CQI2</accession>
<dbReference type="PRINTS" id="PR01071">
    <property type="entry name" value="ACOABIOTINCC"/>
</dbReference>
<evidence type="ECO:0000256" key="4">
    <source>
        <dbReference type="ARBA" id="ARBA00022516"/>
    </source>
</evidence>
<keyword evidence="12" id="KW-1185">Reference proteome</keyword>
<dbReference type="AlphaFoldDB" id="A0A2S2CQI2"/>
<dbReference type="GO" id="GO:0006633">
    <property type="term" value="P:fatty acid biosynthetic process"/>
    <property type="evidence" value="ECO:0007669"/>
    <property type="project" value="UniProtKB-UniPathway"/>
</dbReference>
<dbReference type="InterPro" id="IPR011053">
    <property type="entry name" value="Single_hybrid_motif"/>
</dbReference>
<evidence type="ECO:0000256" key="8">
    <source>
        <dbReference type="ARBA" id="ARBA00023267"/>
    </source>
</evidence>
<dbReference type="RefSeq" id="WP_109327150.1">
    <property type="nucleotide sequence ID" value="NZ_CP029353.1"/>
</dbReference>
<dbReference type="NCBIfam" id="TIGR00531">
    <property type="entry name" value="BCCP"/>
    <property type="match status" value="1"/>
</dbReference>
<evidence type="ECO:0000313" key="11">
    <source>
        <dbReference type="EMBL" id="AWK86719.1"/>
    </source>
</evidence>
<evidence type="ECO:0000256" key="5">
    <source>
        <dbReference type="ARBA" id="ARBA00022832"/>
    </source>
</evidence>
<keyword evidence="6 9" id="KW-0443">Lipid metabolism</keyword>
<evidence type="ECO:0000313" key="12">
    <source>
        <dbReference type="Proteomes" id="UP000245629"/>
    </source>
</evidence>